<evidence type="ECO:0000313" key="2">
    <source>
        <dbReference type="Proteomes" id="UP001056120"/>
    </source>
</evidence>
<dbReference type="Proteomes" id="UP001056120">
    <property type="component" value="Linkage Group LG24"/>
</dbReference>
<organism evidence="1 2">
    <name type="scientific">Smallanthus sonchifolius</name>
    <dbReference type="NCBI Taxonomy" id="185202"/>
    <lineage>
        <taxon>Eukaryota</taxon>
        <taxon>Viridiplantae</taxon>
        <taxon>Streptophyta</taxon>
        <taxon>Embryophyta</taxon>
        <taxon>Tracheophyta</taxon>
        <taxon>Spermatophyta</taxon>
        <taxon>Magnoliopsida</taxon>
        <taxon>eudicotyledons</taxon>
        <taxon>Gunneridae</taxon>
        <taxon>Pentapetalae</taxon>
        <taxon>asterids</taxon>
        <taxon>campanulids</taxon>
        <taxon>Asterales</taxon>
        <taxon>Asteraceae</taxon>
        <taxon>Asteroideae</taxon>
        <taxon>Heliantheae alliance</taxon>
        <taxon>Millerieae</taxon>
        <taxon>Smallanthus</taxon>
    </lineage>
</organism>
<evidence type="ECO:0000313" key="1">
    <source>
        <dbReference type="EMBL" id="KAI3711936.1"/>
    </source>
</evidence>
<protein>
    <submittedName>
        <fullName evidence="1">Uncharacterized protein</fullName>
    </submittedName>
</protein>
<reference evidence="2" key="1">
    <citation type="journal article" date="2022" name="Mol. Ecol. Resour.">
        <title>The genomes of chicory, endive, great burdock and yacon provide insights into Asteraceae palaeo-polyploidization history and plant inulin production.</title>
        <authorList>
            <person name="Fan W."/>
            <person name="Wang S."/>
            <person name="Wang H."/>
            <person name="Wang A."/>
            <person name="Jiang F."/>
            <person name="Liu H."/>
            <person name="Zhao H."/>
            <person name="Xu D."/>
            <person name="Zhang Y."/>
        </authorList>
    </citation>
    <scope>NUCLEOTIDE SEQUENCE [LARGE SCALE GENOMIC DNA]</scope>
    <source>
        <strain evidence="2">cv. Yunnan</strain>
    </source>
</reference>
<name>A0ACB9APQ2_9ASTR</name>
<proteinExistence type="predicted"/>
<gene>
    <name evidence="1" type="ORF">L1987_70485</name>
</gene>
<reference evidence="1 2" key="2">
    <citation type="journal article" date="2022" name="Mol. Ecol. Resour.">
        <title>The genomes of chicory, endive, great burdock and yacon provide insights into Asteraceae paleo-polyploidization history and plant inulin production.</title>
        <authorList>
            <person name="Fan W."/>
            <person name="Wang S."/>
            <person name="Wang H."/>
            <person name="Wang A."/>
            <person name="Jiang F."/>
            <person name="Liu H."/>
            <person name="Zhao H."/>
            <person name="Xu D."/>
            <person name="Zhang Y."/>
        </authorList>
    </citation>
    <scope>NUCLEOTIDE SEQUENCE [LARGE SCALE GENOMIC DNA]</scope>
    <source>
        <strain evidence="2">cv. Yunnan</strain>
        <tissue evidence="1">Leaves</tissue>
    </source>
</reference>
<dbReference type="EMBL" id="CM042041">
    <property type="protein sequence ID" value="KAI3711936.1"/>
    <property type="molecule type" value="Genomic_DNA"/>
</dbReference>
<sequence length="71" mass="7354">MFLGSGRDSTIITANRSVAGGTTTFNSATVAAVGAGFLARDITFQNTAGPSGHKRWHYESGQISLHSIDAA</sequence>
<comment type="caution">
    <text evidence="1">The sequence shown here is derived from an EMBL/GenBank/DDBJ whole genome shotgun (WGS) entry which is preliminary data.</text>
</comment>
<keyword evidence="2" id="KW-1185">Reference proteome</keyword>
<accession>A0ACB9APQ2</accession>